<evidence type="ECO:0000256" key="1">
    <source>
        <dbReference type="SAM" id="MobiDB-lite"/>
    </source>
</evidence>
<evidence type="ECO:0000313" key="3">
    <source>
        <dbReference type="EMBL" id="WSB05850.1"/>
    </source>
</evidence>
<accession>A0ABZ1EP80</accession>
<dbReference type="Pfam" id="PF01636">
    <property type="entry name" value="APH"/>
    <property type="match status" value="1"/>
</dbReference>
<sequence length="276" mass="30048">MTEPVDQAPGSSHPTDKPSETELAGGGTTVVVRIGDTVRRPVRSWSASVHILLDRLRAAGFTGAPRFLGIDGRGREILDHLDGHAGNYPLSDEVRGERALSSAGRLLRAYHDATTELAAEDLPGWQFAALHPVEVICHGDFAPYNCVFTGETATGIIDFDGARPGPRAWDLAYALYRFAPLTHSANTDGFGKVDEQARRARLLLDAYGCTRNQRIAAMNTVAVRLQSLVAFMRRSAADGDGNSARHIADGHADLYLRDIDHIKANTATWQEYIAHH</sequence>
<dbReference type="SUPFAM" id="SSF56112">
    <property type="entry name" value="Protein kinase-like (PK-like)"/>
    <property type="match status" value="1"/>
</dbReference>
<protein>
    <submittedName>
        <fullName evidence="3">Aminoglycoside phosphotransferase family protein</fullName>
    </submittedName>
</protein>
<reference evidence="3 4" key="1">
    <citation type="submission" date="2022-10" db="EMBL/GenBank/DDBJ databases">
        <title>The complete genomes of actinobacterial strains from the NBC collection.</title>
        <authorList>
            <person name="Joergensen T.S."/>
            <person name="Alvarez Arevalo M."/>
            <person name="Sterndorff E.B."/>
            <person name="Faurdal D."/>
            <person name="Vuksanovic O."/>
            <person name="Mourched A.-S."/>
            <person name="Charusanti P."/>
            <person name="Shaw S."/>
            <person name="Blin K."/>
            <person name="Weber T."/>
        </authorList>
    </citation>
    <scope>NUCLEOTIDE SEQUENCE [LARGE SCALE GENOMIC DNA]</scope>
    <source>
        <strain evidence="3 4">NBC 01792</strain>
    </source>
</reference>
<dbReference type="Proteomes" id="UP001356428">
    <property type="component" value="Chromosome"/>
</dbReference>
<evidence type="ECO:0000313" key="4">
    <source>
        <dbReference type="Proteomes" id="UP001356428"/>
    </source>
</evidence>
<proteinExistence type="predicted"/>
<name>A0ABZ1EP80_9ACTN</name>
<dbReference type="EMBL" id="CP109083">
    <property type="protein sequence ID" value="WSB05850.1"/>
    <property type="molecule type" value="Genomic_DNA"/>
</dbReference>
<keyword evidence="4" id="KW-1185">Reference proteome</keyword>
<dbReference type="RefSeq" id="WP_326707496.1">
    <property type="nucleotide sequence ID" value="NZ_CP109083.1"/>
</dbReference>
<organism evidence="3 4">
    <name type="scientific">Streptomyces cyaneofuscatus</name>
    <dbReference type="NCBI Taxonomy" id="66883"/>
    <lineage>
        <taxon>Bacteria</taxon>
        <taxon>Bacillati</taxon>
        <taxon>Actinomycetota</taxon>
        <taxon>Actinomycetes</taxon>
        <taxon>Kitasatosporales</taxon>
        <taxon>Streptomycetaceae</taxon>
        <taxon>Streptomyces</taxon>
    </lineage>
</organism>
<feature type="domain" description="Aminoglycoside phosphotransferase" evidence="2">
    <location>
        <begin position="126"/>
        <end position="178"/>
    </location>
</feature>
<dbReference type="Gene3D" id="3.90.1200.10">
    <property type="match status" value="1"/>
</dbReference>
<feature type="region of interest" description="Disordered" evidence="1">
    <location>
        <begin position="1"/>
        <end position="28"/>
    </location>
</feature>
<dbReference type="InterPro" id="IPR002575">
    <property type="entry name" value="Aminoglycoside_PTrfase"/>
</dbReference>
<dbReference type="InterPro" id="IPR011009">
    <property type="entry name" value="Kinase-like_dom_sf"/>
</dbReference>
<gene>
    <name evidence="3" type="ORF">OG849_00615</name>
</gene>
<evidence type="ECO:0000259" key="2">
    <source>
        <dbReference type="Pfam" id="PF01636"/>
    </source>
</evidence>